<dbReference type="Gene3D" id="3.90.226.10">
    <property type="entry name" value="2-enoyl-CoA Hydratase, Chain A, domain 1"/>
    <property type="match status" value="1"/>
</dbReference>
<proteinExistence type="inferred from homology"/>
<evidence type="ECO:0000313" key="2">
    <source>
        <dbReference type="EMBL" id="VFB00144.1"/>
    </source>
</evidence>
<dbReference type="RefSeq" id="WP_130918101.1">
    <property type="nucleotide sequence ID" value="NZ_LR215973.1"/>
</dbReference>
<dbReference type="SUPFAM" id="SSF52096">
    <property type="entry name" value="ClpP/crotonase"/>
    <property type="match status" value="1"/>
</dbReference>
<sequence>MTETTDAPFVRYEVVDGFATLTFDSPHNRNALSSKLVRELLAGIDNAVTDPAVRGIVLTHTGNTFCAGADLSEAANSDPATAADQRTRQMIDVLRGLVAVPKPVIAQIDGNVRAGGMGIIAACDLVVAGPSSSFALTEVRIGMAPFMISLTLLPRLNQRAAGRYYLTGEKFDTAVAQEIGLITIAADDPAAEVKRLCGELRKGSPQGLAESKKLVNAALLAGFDAEAEELAQRSGSFFGTPEVIEGMTAFLQKRPPSWAQ</sequence>
<dbReference type="EC" id="4.1.3.36" evidence="2"/>
<organism evidence="2 3">
    <name type="scientific">Nocardia cyriacigeorgica</name>
    <dbReference type="NCBI Taxonomy" id="135487"/>
    <lineage>
        <taxon>Bacteria</taxon>
        <taxon>Bacillati</taxon>
        <taxon>Actinomycetota</taxon>
        <taxon>Actinomycetes</taxon>
        <taxon>Mycobacteriales</taxon>
        <taxon>Nocardiaceae</taxon>
        <taxon>Nocardia</taxon>
    </lineage>
</organism>
<dbReference type="PANTHER" id="PTHR42964:SF1">
    <property type="entry name" value="POLYKETIDE BIOSYNTHESIS ENOYL-COA HYDRATASE PKSH-RELATED"/>
    <property type="match status" value="1"/>
</dbReference>
<dbReference type="AlphaFoldDB" id="A0A4V6ICM3"/>
<dbReference type="InterPro" id="IPR051683">
    <property type="entry name" value="Enoyl-CoA_Hydratase/Isomerase"/>
</dbReference>
<dbReference type="InterPro" id="IPR014748">
    <property type="entry name" value="Enoyl-CoA_hydra_C"/>
</dbReference>
<accession>A0A4V6ICM3</accession>
<dbReference type="InterPro" id="IPR029045">
    <property type="entry name" value="ClpP/crotonase-like_dom_sf"/>
</dbReference>
<dbReference type="GO" id="GO:0008935">
    <property type="term" value="F:1,4-dihydroxy-2-naphthoyl-CoA synthase activity"/>
    <property type="evidence" value="ECO:0007669"/>
    <property type="project" value="UniProtKB-EC"/>
</dbReference>
<keyword evidence="2" id="KW-0456">Lyase</keyword>
<dbReference type="PANTHER" id="PTHR42964">
    <property type="entry name" value="ENOYL-COA HYDRATASE"/>
    <property type="match status" value="1"/>
</dbReference>
<protein>
    <submittedName>
        <fullName evidence="2">1,4-Dihydroxy-2-naphthoyl-CoA synthase</fullName>
        <ecNumber evidence="2">4.1.3.36</ecNumber>
    </submittedName>
</protein>
<comment type="similarity">
    <text evidence="1">Belongs to the enoyl-CoA hydratase/isomerase family.</text>
</comment>
<dbReference type="InterPro" id="IPR001753">
    <property type="entry name" value="Enoyl-CoA_hydra/iso"/>
</dbReference>
<name>A0A4V6ICM3_9NOCA</name>
<evidence type="ECO:0000256" key="1">
    <source>
        <dbReference type="ARBA" id="ARBA00005254"/>
    </source>
</evidence>
<dbReference type="EMBL" id="LR215973">
    <property type="protein sequence ID" value="VFB00144.1"/>
    <property type="molecule type" value="Genomic_DNA"/>
</dbReference>
<evidence type="ECO:0000313" key="3">
    <source>
        <dbReference type="Proteomes" id="UP000290439"/>
    </source>
</evidence>
<dbReference type="Proteomes" id="UP000290439">
    <property type="component" value="Chromosome"/>
</dbReference>
<dbReference type="Gene3D" id="1.10.12.10">
    <property type="entry name" value="Lyase 2-enoyl-coa Hydratase, Chain A, domain 2"/>
    <property type="match status" value="1"/>
</dbReference>
<dbReference type="Pfam" id="PF00378">
    <property type="entry name" value="ECH_1"/>
    <property type="match status" value="1"/>
</dbReference>
<dbReference type="NCBIfam" id="NF005879">
    <property type="entry name" value="PRK07827.1"/>
    <property type="match status" value="1"/>
</dbReference>
<gene>
    <name evidence="2" type="primary">menB_2</name>
    <name evidence="2" type="ORF">NCTC10797_03936</name>
</gene>
<dbReference type="CDD" id="cd06558">
    <property type="entry name" value="crotonase-like"/>
    <property type="match status" value="1"/>
</dbReference>
<reference evidence="2 3" key="1">
    <citation type="submission" date="2019-02" db="EMBL/GenBank/DDBJ databases">
        <authorList>
            <consortium name="Pathogen Informatics"/>
        </authorList>
    </citation>
    <scope>NUCLEOTIDE SEQUENCE [LARGE SCALE GENOMIC DNA]</scope>
    <source>
        <strain evidence="2 3">3012STDY6756504</strain>
    </source>
</reference>